<sequence length="611" mass="70573">MQVSSTQKLEEKEISTKKKLTAPILMPQRVESSRESLKEYDIYPYHSLGEGKIFGGYDTLAKWIADKKQVIIDGYSGVIWDDVTSGLQQNFAGMPYKVKWIDVEEYMKSTDEIQKMVAPFLGTPGSVWGTKATLELQQFFQMEKLKDVQPDENYDITIAYGTGASLLTWNVPVVFLDVPKNEIQYRMRASEVGNLGTDMICKSSEMYKRYFFVDWVVLNKHRKDIYNKITVVADTQWRNEINWIFKKDLEVGIEKLSRSVMRARPWFEPGAWGGQWMKERIKGLNKDEINYAWSFELIVPENGVVFESDGNLLEVPFDLLMLKKNKEVIGKHASFFGEEFPIRFDFLDTWNGGNLSIQCHPSLDYIRKKFGEHITQDETYYILDCKEGANVYLGFQENIEPAAFRTVLEDSQKNKVEVDIRKYVQSFDAKKHDLFLIPNGTVHSSGANNVVLEISATPYIFTFKMYDWLRLDLNGEPRAINIDHAFNNLRFERKGDRVQNELISKQSVIKEGADWQLIHLPTHEFHFYDVERVEFDSTVTLDTNDSCQVLMLVEGSSISVETADGTRSTFYYAETFVIPAAAKSFTITNTGKERAKVVRSFLKENIDHWKK</sequence>
<proteinExistence type="predicted"/>
<dbReference type="RefSeq" id="WP_282332463.1">
    <property type="nucleotide sequence ID" value="NZ_JASBRG010000001.1"/>
</dbReference>
<dbReference type="PANTHER" id="PTHR42742">
    <property type="entry name" value="TRANSCRIPTIONAL REPRESSOR MPRA"/>
    <property type="match status" value="1"/>
</dbReference>
<dbReference type="EMBL" id="JASBRG010000001">
    <property type="protein sequence ID" value="MDI3318342.1"/>
    <property type="molecule type" value="Genomic_DNA"/>
</dbReference>
<reference evidence="3 4" key="1">
    <citation type="submission" date="2023-05" db="EMBL/GenBank/DDBJ databases">
        <title>Genome sequence of Pinibacter sp. MAH-24.</title>
        <authorList>
            <person name="Huq M.A."/>
        </authorList>
    </citation>
    <scope>NUCLEOTIDE SEQUENCE [LARGE SCALE GENOMIC DNA]</scope>
    <source>
        <strain evidence="3 4">MAH-24</strain>
    </source>
</reference>
<dbReference type="PANTHER" id="PTHR42742:SF3">
    <property type="entry name" value="FRUCTOKINASE"/>
    <property type="match status" value="1"/>
</dbReference>
<evidence type="ECO:0000256" key="1">
    <source>
        <dbReference type="ARBA" id="ARBA00022723"/>
    </source>
</evidence>
<protein>
    <submittedName>
        <fullName evidence="3">Class I mannose-6-phosphate isomerase</fullName>
    </submittedName>
</protein>
<accession>A0ABT6R706</accession>
<keyword evidence="1" id="KW-0479">Metal-binding</keyword>
<evidence type="ECO:0000313" key="4">
    <source>
        <dbReference type="Proteomes" id="UP001226434"/>
    </source>
</evidence>
<dbReference type="GO" id="GO:0016853">
    <property type="term" value="F:isomerase activity"/>
    <property type="evidence" value="ECO:0007669"/>
    <property type="project" value="UniProtKB-KW"/>
</dbReference>
<evidence type="ECO:0000313" key="3">
    <source>
        <dbReference type="EMBL" id="MDI3318342.1"/>
    </source>
</evidence>
<evidence type="ECO:0000256" key="2">
    <source>
        <dbReference type="ARBA" id="ARBA00022833"/>
    </source>
</evidence>
<keyword evidence="2" id="KW-0862">Zinc</keyword>
<dbReference type="InterPro" id="IPR011051">
    <property type="entry name" value="RmlC_Cupin_sf"/>
</dbReference>
<name>A0ABT6R706_9BACT</name>
<dbReference type="CDD" id="cd07010">
    <property type="entry name" value="cupin_PMI_type_I_N_bac"/>
    <property type="match status" value="1"/>
</dbReference>
<comment type="caution">
    <text evidence="3">The sequence shown here is derived from an EMBL/GenBank/DDBJ whole genome shotgun (WGS) entry which is preliminary data.</text>
</comment>
<dbReference type="SUPFAM" id="SSF51182">
    <property type="entry name" value="RmlC-like cupins"/>
    <property type="match status" value="1"/>
</dbReference>
<organism evidence="3 4">
    <name type="scientific">Pinibacter soli</name>
    <dbReference type="NCBI Taxonomy" id="3044211"/>
    <lineage>
        <taxon>Bacteria</taxon>
        <taxon>Pseudomonadati</taxon>
        <taxon>Bacteroidota</taxon>
        <taxon>Chitinophagia</taxon>
        <taxon>Chitinophagales</taxon>
        <taxon>Chitinophagaceae</taxon>
        <taxon>Pinibacter</taxon>
    </lineage>
</organism>
<dbReference type="InterPro" id="IPR014710">
    <property type="entry name" value="RmlC-like_jellyroll"/>
</dbReference>
<keyword evidence="3" id="KW-0413">Isomerase</keyword>
<dbReference type="Gene3D" id="2.60.120.10">
    <property type="entry name" value="Jelly Rolls"/>
    <property type="match status" value="2"/>
</dbReference>
<dbReference type="Proteomes" id="UP001226434">
    <property type="component" value="Unassembled WGS sequence"/>
</dbReference>
<gene>
    <name evidence="3" type="ORF">QJ048_01090</name>
</gene>
<dbReference type="InterPro" id="IPR051804">
    <property type="entry name" value="Carb_Metab_Reg_Kinase/Isom"/>
</dbReference>
<keyword evidence="4" id="KW-1185">Reference proteome</keyword>